<feature type="region of interest" description="Disordered" evidence="1">
    <location>
        <begin position="1"/>
        <end position="69"/>
    </location>
</feature>
<name>A0ABN8YCJ3_RANTA</name>
<sequence>MSTHPERGPWPPQGGSLSRQSAGGQYAVWPAGNPEPAQLVSGYPVRAAPPGIGAASGSKPLPSPPPLTLSTKWKAEVTWEASAWGWAVRALDSGSPSPTDAAETVAPHGKTPRLACELLLAPEAIRFPLQEAGAPADRSLQHSERHVNGPVQPLESGVFPADKVLGAHAHREAPRRRTAGASATPAG</sequence>
<dbReference type="Proteomes" id="UP001176941">
    <property type="component" value="Chromosome 16"/>
</dbReference>
<keyword evidence="3" id="KW-1185">Reference proteome</keyword>
<accession>A0ABN8YCJ3</accession>
<evidence type="ECO:0000256" key="1">
    <source>
        <dbReference type="SAM" id="MobiDB-lite"/>
    </source>
</evidence>
<reference evidence="2" key="1">
    <citation type="submission" date="2023-04" db="EMBL/GenBank/DDBJ databases">
        <authorList>
            <consortium name="ELIXIR-Norway"/>
        </authorList>
    </citation>
    <scope>NUCLEOTIDE SEQUENCE [LARGE SCALE GENOMIC DNA]</scope>
</reference>
<organism evidence="2 3">
    <name type="scientific">Rangifer tarandus platyrhynchus</name>
    <name type="common">Svalbard reindeer</name>
    <dbReference type="NCBI Taxonomy" id="3082113"/>
    <lineage>
        <taxon>Eukaryota</taxon>
        <taxon>Metazoa</taxon>
        <taxon>Chordata</taxon>
        <taxon>Craniata</taxon>
        <taxon>Vertebrata</taxon>
        <taxon>Euteleostomi</taxon>
        <taxon>Mammalia</taxon>
        <taxon>Eutheria</taxon>
        <taxon>Laurasiatheria</taxon>
        <taxon>Artiodactyla</taxon>
        <taxon>Ruminantia</taxon>
        <taxon>Pecora</taxon>
        <taxon>Cervidae</taxon>
        <taxon>Odocoileinae</taxon>
        <taxon>Rangifer</taxon>
    </lineage>
</organism>
<feature type="compositionally biased region" description="Low complexity" evidence="1">
    <location>
        <begin position="48"/>
        <end position="60"/>
    </location>
</feature>
<proteinExistence type="predicted"/>
<protein>
    <submittedName>
        <fullName evidence="2">Uncharacterized protein</fullName>
    </submittedName>
</protein>
<evidence type="ECO:0000313" key="3">
    <source>
        <dbReference type="Proteomes" id="UP001176941"/>
    </source>
</evidence>
<feature type="region of interest" description="Disordered" evidence="1">
    <location>
        <begin position="130"/>
        <end position="187"/>
    </location>
</feature>
<gene>
    <name evidence="2" type="ORF">MRATA1EN1_LOCUS7239</name>
</gene>
<dbReference type="EMBL" id="OX459952">
    <property type="protein sequence ID" value="CAI9158277.1"/>
    <property type="molecule type" value="Genomic_DNA"/>
</dbReference>
<evidence type="ECO:0000313" key="2">
    <source>
        <dbReference type="EMBL" id="CAI9158277.1"/>
    </source>
</evidence>